<dbReference type="AlphaFoldDB" id="A0A1I0RKF3"/>
<keyword evidence="1" id="KW-0969">Cilium</keyword>
<protein>
    <submittedName>
        <fullName evidence="1">Flagellar basal body-associated protein FliL</fullName>
    </submittedName>
</protein>
<accession>A0A1I0RKF3</accession>
<gene>
    <name evidence="1" type="ORF">SAMN04488515_2809</name>
</gene>
<keyword evidence="1" id="KW-0966">Cell projection</keyword>
<evidence type="ECO:0000313" key="1">
    <source>
        <dbReference type="EMBL" id="SEW41293.1"/>
    </source>
</evidence>
<dbReference type="EMBL" id="FOIZ01000002">
    <property type="protein sequence ID" value="SEW41293.1"/>
    <property type="molecule type" value="Genomic_DNA"/>
</dbReference>
<evidence type="ECO:0000313" key="2">
    <source>
        <dbReference type="Proteomes" id="UP000199167"/>
    </source>
</evidence>
<proteinExistence type="predicted"/>
<name>A0A1I0RKF3_9RHOB</name>
<keyword evidence="1" id="KW-0282">Flagellum</keyword>
<keyword evidence="2" id="KW-1185">Reference proteome</keyword>
<sequence>MKKLLLPLLLLLVGTGSGVGAGLLLKEPEQLEDHAANPCGDPADMAATPPPDPIPLDTETEYAKLNNQFVVPVVADDRVAAMVVLSLSIEVIAGNKEVIFETEPKLRDAFLQVLFDHANIGGFSGNFTTASNMRILREDLQRAAQSIVGTNALDVLILDIVRQDT</sequence>
<dbReference type="Proteomes" id="UP000199167">
    <property type="component" value="Unassembled WGS sequence"/>
</dbReference>
<dbReference type="OrthoDB" id="7864548at2"/>
<organism evidence="1 2">
    <name type="scientific">Cognatiyoonia koreensis</name>
    <dbReference type="NCBI Taxonomy" id="364200"/>
    <lineage>
        <taxon>Bacteria</taxon>
        <taxon>Pseudomonadati</taxon>
        <taxon>Pseudomonadota</taxon>
        <taxon>Alphaproteobacteria</taxon>
        <taxon>Rhodobacterales</taxon>
        <taxon>Paracoccaceae</taxon>
        <taxon>Cognatiyoonia</taxon>
    </lineage>
</organism>
<dbReference type="STRING" id="364200.SAMN04488515_2809"/>
<reference evidence="1 2" key="1">
    <citation type="submission" date="2016-10" db="EMBL/GenBank/DDBJ databases">
        <authorList>
            <person name="de Groot N.N."/>
        </authorList>
    </citation>
    <scope>NUCLEOTIDE SEQUENCE [LARGE SCALE GENOMIC DNA]</scope>
    <source>
        <strain evidence="1 2">DSM 17925</strain>
    </source>
</reference>
<dbReference type="RefSeq" id="WP_089996011.1">
    <property type="nucleotide sequence ID" value="NZ_FOIZ01000002.1"/>
</dbReference>